<dbReference type="AlphaFoldDB" id="A0A2P8HJK4"/>
<comment type="caution">
    <text evidence="4">The sequence shown here is derived from an EMBL/GenBank/DDBJ whole genome shotgun (WGS) entry which is preliminary data.</text>
</comment>
<dbReference type="GO" id="GO:0016989">
    <property type="term" value="F:sigma factor antagonist activity"/>
    <property type="evidence" value="ECO:0007669"/>
    <property type="project" value="TreeGrafter"/>
</dbReference>
<proteinExistence type="predicted"/>
<evidence type="ECO:0000256" key="1">
    <source>
        <dbReference type="SAM" id="Phobius"/>
    </source>
</evidence>
<organism evidence="4 5">
    <name type="scientific">Chitinophaga niastensis</name>
    <dbReference type="NCBI Taxonomy" id="536980"/>
    <lineage>
        <taxon>Bacteria</taxon>
        <taxon>Pseudomonadati</taxon>
        <taxon>Bacteroidota</taxon>
        <taxon>Chitinophagia</taxon>
        <taxon>Chitinophagales</taxon>
        <taxon>Chitinophagaceae</taxon>
        <taxon>Chitinophaga</taxon>
    </lineage>
</organism>
<dbReference type="PANTHER" id="PTHR30273:SF2">
    <property type="entry name" value="PROTEIN FECR"/>
    <property type="match status" value="1"/>
</dbReference>
<dbReference type="OrthoDB" id="645173at2"/>
<dbReference type="EMBL" id="PYAW01000003">
    <property type="protein sequence ID" value="PSL46391.1"/>
    <property type="molecule type" value="Genomic_DNA"/>
</dbReference>
<keyword evidence="1" id="KW-1133">Transmembrane helix</keyword>
<feature type="domain" description="FecR protein" evidence="2">
    <location>
        <begin position="99"/>
        <end position="193"/>
    </location>
</feature>
<dbReference type="Proteomes" id="UP000240971">
    <property type="component" value="Unassembled WGS sequence"/>
</dbReference>
<dbReference type="InterPro" id="IPR006860">
    <property type="entry name" value="FecR"/>
</dbReference>
<keyword evidence="1" id="KW-0472">Membrane</keyword>
<evidence type="ECO:0000313" key="4">
    <source>
        <dbReference type="EMBL" id="PSL46391.1"/>
    </source>
</evidence>
<keyword evidence="5" id="KW-1185">Reference proteome</keyword>
<gene>
    <name evidence="4" type="ORF">CLV51_103369</name>
</gene>
<accession>A0A2P8HJK4</accession>
<dbReference type="Pfam" id="PF04773">
    <property type="entry name" value="FecR"/>
    <property type="match status" value="1"/>
</dbReference>
<dbReference type="PIRSF" id="PIRSF018266">
    <property type="entry name" value="FecR"/>
    <property type="match status" value="1"/>
</dbReference>
<evidence type="ECO:0000259" key="3">
    <source>
        <dbReference type="Pfam" id="PF16344"/>
    </source>
</evidence>
<dbReference type="Pfam" id="PF16344">
    <property type="entry name" value="FecR_C"/>
    <property type="match status" value="1"/>
</dbReference>
<evidence type="ECO:0000259" key="2">
    <source>
        <dbReference type="Pfam" id="PF04773"/>
    </source>
</evidence>
<feature type="transmembrane region" description="Helical" evidence="1">
    <location>
        <begin position="62"/>
        <end position="83"/>
    </location>
</feature>
<feature type="domain" description="Protein FecR C-terminal" evidence="3">
    <location>
        <begin position="238"/>
        <end position="302"/>
    </location>
</feature>
<dbReference type="RefSeq" id="WP_106529177.1">
    <property type="nucleotide sequence ID" value="NZ_PYAW01000003.1"/>
</dbReference>
<dbReference type="Gene3D" id="2.60.120.1440">
    <property type="match status" value="1"/>
</dbReference>
<reference evidence="4 5" key="1">
    <citation type="submission" date="2018-03" db="EMBL/GenBank/DDBJ databases">
        <title>Genomic Encyclopedia of Archaeal and Bacterial Type Strains, Phase II (KMG-II): from individual species to whole genera.</title>
        <authorList>
            <person name="Goeker M."/>
        </authorList>
    </citation>
    <scope>NUCLEOTIDE SEQUENCE [LARGE SCALE GENOMIC DNA]</scope>
    <source>
        <strain evidence="4 5">DSM 24859</strain>
    </source>
</reference>
<dbReference type="InterPro" id="IPR032508">
    <property type="entry name" value="FecR_C"/>
</dbReference>
<dbReference type="PANTHER" id="PTHR30273">
    <property type="entry name" value="PERIPLASMIC SIGNAL SENSOR AND SIGMA FACTOR ACTIVATOR FECR-RELATED"/>
    <property type="match status" value="1"/>
</dbReference>
<evidence type="ECO:0000313" key="5">
    <source>
        <dbReference type="Proteomes" id="UP000240971"/>
    </source>
</evidence>
<protein>
    <submittedName>
        <fullName evidence="4">FecR family protein</fullName>
    </submittedName>
</protein>
<sequence>MGRRQRHKQEKKIAAFFDQLSGQSKETPFASAEERQEAKERLMQSILAHTGQPAATAGRSRWLTWSYAVSGAAAAILLLYWGIGHLHNRAEKALQLTYISTGIHEQKRVYLPDSSVVMLNANSQISYSSNFGVKDRIVSLQKGEAFFNIQHNAASPFSVLSDGITTKVLGTSFNILKYQQSHALKITVKTGKVSVGNAKREFCQLLPADQVMVDSRSNLFTTTHEDGQFADEWMSGRIVIREEPLTNVLERLEMLYGVEFDKHALQDDSLRTITFNANTPLQQVLTIVEKISNVRFKVAKDQHTKIHVYVK</sequence>
<name>A0A2P8HJK4_CHINA</name>
<dbReference type="InterPro" id="IPR012373">
    <property type="entry name" value="Ferrdict_sens_TM"/>
</dbReference>
<keyword evidence="1" id="KW-0812">Transmembrane</keyword>
<dbReference type="Gene3D" id="3.55.50.30">
    <property type="match status" value="1"/>
</dbReference>